<dbReference type="EMBL" id="LYRP01000043">
    <property type="protein sequence ID" value="OAT75869.1"/>
    <property type="molecule type" value="Genomic_DNA"/>
</dbReference>
<feature type="compositionally biased region" description="Polar residues" evidence="1">
    <location>
        <begin position="66"/>
        <end position="75"/>
    </location>
</feature>
<feature type="region of interest" description="Disordered" evidence="1">
    <location>
        <begin position="47"/>
        <end position="75"/>
    </location>
</feature>
<organism evidence="2 3">
    <name type="scientific">Mangrovibacter phragmitis</name>
    <dbReference type="NCBI Taxonomy" id="1691903"/>
    <lineage>
        <taxon>Bacteria</taxon>
        <taxon>Pseudomonadati</taxon>
        <taxon>Pseudomonadota</taxon>
        <taxon>Gammaproteobacteria</taxon>
        <taxon>Enterobacterales</taxon>
        <taxon>Enterobacteriaceae</taxon>
        <taxon>Mangrovibacter</taxon>
    </lineage>
</organism>
<protein>
    <submittedName>
        <fullName evidence="2">Uncharacterized protein</fullName>
    </submittedName>
</protein>
<name>A0A1B7L0F7_9ENTR</name>
<evidence type="ECO:0000256" key="1">
    <source>
        <dbReference type="SAM" id="MobiDB-lite"/>
    </source>
</evidence>
<sequence length="75" mass="8368">MIIISLNQKTSVNVNKTWPEAEKFCHLTKFALTMWLSATNVLAGIREQENRGTEPAKNRPGEMLPGQNSVEKAVV</sequence>
<gene>
    <name evidence="2" type="ORF">A9B99_13745</name>
</gene>
<reference evidence="3" key="1">
    <citation type="submission" date="2016-05" db="EMBL/GenBank/DDBJ databases">
        <authorList>
            <person name="Behera P."/>
            <person name="Vaishampayan P."/>
            <person name="Singh N."/>
            <person name="Raina V."/>
            <person name="Suar M."/>
            <person name="Pattnaik A."/>
            <person name="Rastogi G."/>
        </authorList>
    </citation>
    <scope>NUCLEOTIDE SEQUENCE [LARGE SCALE GENOMIC DNA]</scope>
    <source>
        <strain evidence="3">MP23</strain>
    </source>
</reference>
<accession>A0A1B7L0F7</accession>
<dbReference type="Proteomes" id="UP000078225">
    <property type="component" value="Unassembled WGS sequence"/>
</dbReference>
<comment type="caution">
    <text evidence="2">The sequence shown here is derived from an EMBL/GenBank/DDBJ whole genome shotgun (WGS) entry which is preliminary data.</text>
</comment>
<proteinExistence type="predicted"/>
<keyword evidence="3" id="KW-1185">Reference proteome</keyword>
<evidence type="ECO:0000313" key="3">
    <source>
        <dbReference type="Proteomes" id="UP000078225"/>
    </source>
</evidence>
<dbReference type="AlphaFoldDB" id="A0A1B7L0F7"/>
<evidence type="ECO:0000313" key="2">
    <source>
        <dbReference type="EMBL" id="OAT75869.1"/>
    </source>
</evidence>
<dbReference type="STRING" id="1691903.A9B99_13745"/>
<feature type="compositionally biased region" description="Basic and acidic residues" evidence="1">
    <location>
        <begin position="47"/>
        <end position="60"/>
    </location>
</feature>